<sequence length="314" mass="35818">MLHRDASVDHDQVYSLLGIGRSFLRPDYSGDPESAFTQTAFQVDAKRRAWFEMRRQFLLNVIYFARDALSQVKPAVIDGGLYVDGEEVDAVTRVLPDLFLTGEPAAESEDGLEGPAASLRCPESPTSPYPEGWLWGEVWLRTLCLDYDWGRSYFAEEMLTRRGMNQLLLLSGHYRNLEVREVSKLDGTYLRSREFCKERQAPLPADMSPNSGAGPIYQIQWERVKKHIKRMMDGCRLFVTRKGYLGCGNQNVVVGDKLFLLPGTTVPTVLRSLEKTRAEPEEAFREVSDAFVHGLMDDQRWKASLDCLKRIRIE</sequence>
<organism evidence="1 2">
    <name type="scientific">Colletotrichum plurivorum</name>
    <dbReference type="NCBI Taxonomy" id="2175906"/>
    <lineage>
        <taxon>Eukaryota</taxon>
        <taxon>Fungi</taxon>
        <taxon>Dikarya</taxon>
        <taxon>Ascomycota</taxon>
        <taxon>Pezizomycotina</taxon>
        <taxon>Sordariomycetes</taxon>
        <taxon>Hypocreomycetidae</taxon>
        <taxon>Glomerellales</taxon>
        <taxon>Glomerellaceae</taxon>
        <taxon>Colletotrichum</taxon>
        <taxon>Colletotrichum orchidearum species complex</taxon>
    </lineage>
</organism>
<dbReference type="AlphaFoldDB" id="A0A8H6N872"/>
<dbReference type="Pfam" id="PF26639">
    <property type="entry name" value="Het-6_barrel"/>
    <property type="match status" value="1"/>
</dbReference>
<dbReference type="InterPro" id="IPR052895">
    <property type="entry name" value="HetReg/Transcr_Mod"/>
</dbReference>
<proteinExistence type="predicted"/>
<dbReference type="PANTHER" id="PTHR24148:SF73">
    <property type="entry name" value="HET DOMAIN PROTEIN (AFU_ORTHOLOGUE AFUA_8G01020)"/>
    <property type="match status" value="1"/>
</dbReference>
<evidence type="ECO:0000313" key="1">
    <source>
        <dbReference type="EMBL" id="KAF6823278.1"/>
    </source>
</evidence>
<dbReference type="Proteomes" id="UP000654918">
    <property type="component" value="Unassembled WGS sequence"/>
</dbReference>
<reference evidence="1" key="1">
    <citation type="journal article" date="2020" name="Phytopathology">
        <title>Genome Sequence Resources of Colletotrichum truncatum, C. plurivorum, C. musicola, and C. sojae: Four Species Pathogenic to Soybean (Glycine max).</title>
        <authorList>
            <person name="Rogerio F."/>
            <person name="Boufleur T.R."/>
            <person name="Ciampi-Guillardi M."/>
            <person name="Sukno S.A."/>
            <person name="Thon M.R."/>
            <person name="Massola Junior N.S."/>
            <person name="Baroncelli R."/>
        </authorList>
    </citation>
    <scope>NUCLEOTIDE SEQUENCE</scope>
    <source>
        <strain evidence="1">LFN00145</strain>
    </source>
</reference>
<keyword evidence="2" id="KW-1185">Reference proteome</keyword>
<dbReference type="PANTHER" id="PTHR24148">
    <property type="entry name" value="ANKYRIN REPEAT DOMAIN-CONTAINING PROTEIN 39 HOMOLOG-RELATED"/>
    <property type="match status" value="1"/>
</dbReference>
<gene>
    <name evidence="1" type="ORF">CPLU01_11493</name>
</gene>
<name>A0A8H6N872_9PEZI</name>
<comment type="caution">
    <text evidence="1">The sequence shown here is derived from an EMBL/GenBank/DDBJ whole genome shotgun (WGS) entry which is preliminary data.</text>
</comment>
<accession>A0A8H6N872</accession>
<evidence type="ECO:0000313" key="2">
    <source>
        <dbReference type="Proteomes" id="UP000654918"/>
    </source>
</evidence>
<protein>
    <submittedName>
        <fullName evidence="1">Heterokaryon incompatibility protein 6, OR allele 6</fullName>
    </submittedName>
</protein>
<dbReference type="EMBL" id="WIGO01000216">
    <property type="protein sequence ID" value="KAF6823278.1"/>
    <property type="molecule type" value="Genomic_DNA"/>
</dbReference>